<dbReference type="Gene3D" id="3.30.360.10">
    <property type="entry name" value="Dihydrodipicolinate Reductase, domain 2"/>
    <property type="match status" value="1"/>
</dbReference>
<dbReference type="Proteomes" id="UP000184330">
    <property type="component" value="Unassembled WGS sequence"/>
</dbReference>
<dbReference type="OrthoDB" id="2129491at2759"/>
<dbReference type="AlphaFoldDB" id="A0A1L7XUL7"/>
<proteinExistence type="inferred from homology"/>
<dbReference type="GO" id="GO:0000166">
    <property type="term" value="F:nucleotide binding"/>
    <property type="evidence" value="ECO:0007669"/>
    <property type="project" value="InterPro"/>
</dbReference>
<name>A0A1L7XUL7_9HELO</name>
<comment type="similarity">
    <text evidence="1">Belongs to the Gfo/Idh/MocA family.</text>
</comment>
<feature type="domain" description="GFO/IDH/MocA-like oxidoreductase" evidence="7">
    <location>
        <begin position="153"/>
        <end position="274"/>
    </location>
</feature>
<dbReference type="Pfam" id="PF01408">
    <property type="entry name" value="GFO_IDH_MocA"/>
    <property type="match status" value="1"/>
</dbReference>
<accession>A0A1L7XUL7</accession>
<evidence type="ECO:0000313" key="9">
    <source>
        <dbReference type="Proteomes" id="UP000184330"/>
    </source>
</evidence>
<evidence type="ECO:0000259" key="6">
    <source>
        <dbReference type="Pfam" id="PF01408"/>
    </source>
</evidence>
<comment type="catalytic activity">
    <reaction evidence="5">
        <text>D-xylose + NADP(+) = D-xylono-1,5-lactone + NADPH + H(+)</text>
        <dbReference type="Rhea" id="RHEA:22000"/>
        <dbReference type="ChEBI" id="CHEBI:15378"/>
        <dbReference type="ChEBI" id="CHEBI:15867"/>
        <dbReference type="ChEBI" id="CHEBI:53455"/>
        <dbReference type="ChEBI" id="CHEBI:57783"/>
        <dbReference type="ChEBI" id="CHEBI:58349"/>
        <dbReference type="EC" id="1.1.1.179"/>
    </reaction>
</comment>
<dbReference type="PANTHER" id="PTHR22604">
    <property type="entry name" value="OXIDOREDUCTASES"/>
    <property type="match status" value="1"/>
</dbReference>
<protein>
    <recommendedName>
        <fullName evidence="3">D-xylose 1-dehydrogenase (NADP(+), D-xylono-1,5-lactone-forming)</fullName>
        <ecNumber evidence="3">1.1.1.179</ecNumber>
    </recommendedName>
    <alternativeName>
        <fullName evidence="4">D-xylose-NADP dehydrogenase</fullName>
    </alternativeName>
</protein>
<dbReference type="SUPFAM" id="SSF51735">
    <property type="entry name" value="NAD(P)-binding Rossmann-fold domains"/>
    <property type="match status" value="1"/>
</dbReference>
<evidence type="ECO:0000256" key="5">
    <source>
        <dbReference type="ARBA" id="ARBA00049233"/>
    </source>
</evidence>
<gene>
    <name evidence="8" type="ORF">PAC_18610</name>
</gene>
<feature type="domain" description="Gfo/Idh/MocA-like oxidoreductase N-terminal" evidence="6">
    <location>
        <begin position="9"/>
        <end position="134"/>
    </location>
</feature>
<dbReference type="PANTHER" id="PTHR22604:SF105">
    <property type="entry name" value="TRANS-1,2-DIHYDROBENZENE-1,2-DIOL DEHYDROGENASE"/>
    <property type="match status" value="1"/>
</dbReference>
<dbReference type="Pfam" id="PF22725">
    <property type="entry name" value="GFO_IDH_MocA_C3"/>
    <property type="match status" value="1"/>
</dbReference>
<dbReference type="InterPro" id="IPR000683">
    <property type="entry name" value="Gfo/Idh/MocA-like_OxRdtase_N"/>
</dbReference>
<dbReference type="EMBL" id="FJOG01000059">
    <property type="protein sequence ID" value="CZR68711.1"/>
    <property type="molecule type" value="Genomic_DNA"/>
</dbReference>
<evidence type="ECO:0000256" key="4">
    <source>
        <dbReference type="ARBA" id="ARBA00042988"/>
    </source>
</evidence>
<dbReference type="InterPro" id="IPR055170">
    <property type="entry name" value="GFO_IDH_MocA-like_dom"/>
</dbReference>
<dbReference type="Gene3D" id="3.40.50.720">
    <property type="entry name" value="NAD(P)-binding Rossmann-like Domain"/>
    <property type="match status" value="1"/>
</dbReference>
<dbReference type="InterPro" id="IPR050984">
    <property type="entry name" value="Gfo/Idh/MocA_domain"/>
</dbReference>
<evidence type="ECO:0000256" key="1">
    <source>
        <dbReference type="ARBA" id="ARBA00010928"/>
    </source>
</evidence>
<organism evidence="8 9">
    <name type="scientific">Phialocephala subalpina</name>
    <dbReference type="NCBI Taxonomy" id="576137"/>
    <lineage>
        <taxon>Eukaryota</taxon>
        <taxon>Fungi</taxon>
        <taxon>Dikarya</taxon>
        <taxon>Ascomycota</taxon>
        <taxon>Pezizomycotina</taxon>
        <taxon>Leotiomycetes</taxon>
        <taxon>Helotiales</taxon>
        <taxon>Mollisiaceae</taxon>
        <taxon>Phialocephala</taxon>
        <taxon>Phialocephala fortinii species complex</taxon>
    </lineage>
</organism>
<dbReference type="SUPFAM" id="SSF55347">
    <property type="entry name" value="Glyceraldehyde-3-phosphate dehydrogenase-like, C-terminal domain"/>
    <property type="match status" value="1"/>
</dbReference>
<dbReference type="InterPro" id="IPR036291">
    <property type="entry name" value="NAD(P)-bd_dom_sf"/>
</dbReference>
<evidence type="ECO:0000256" key="2">
    <source>
        <dbReference type="ARBA" id="ARBA00023002"/>
    </source>
</evidence>
<dbReference type="STRING" id="576137.A0A1L7XUL7"/>
<evidence type="ECO:0000313" key="8">
    <source>
        <dbReference type="EMBL" id="CZR68711.1"/>
    </source>
</evidence>
<keyword evidence="9" id="KW-1185">Reference proteome</keyword>
<evidence type="ECO:0000256" key="3">
    <source>
        <dbReference type="ARBA" id="ARBA00038984"/>
    </source>
</evidence>
<dbReference type="EC" id="1.1.1.179" evidence="3"/>
<keyword evidence="2" id="KW-0560">Oxidoreductase</keyword>
<sequence>MGSKELLSLRWGIVGCGLISSWFVADLVLPRAAAPTNHVIKALGSSSVLKGHNFAKTHCPSHHPSIYASYEEVYNDPEVDIVYIGTPHVFHLENALGAIKAGKHVLVEKPMTMNARDAEILIATAKEKGVFLMEALWTRFNPLVAHLQRLLHQERILGPLHRVSIDFSLHMPFSSLPTTSRAVDPSLGAGALLDIGIYTLTWAALILDSHPDHIAAGSPTPWMASTMSLNNGVDETTAILLNYKDIGCQAICTSTYGSPGKKEFCRIEGEKGEIVIGATIAASNPGWLEVKVSGREERIDVKRMEGAKGFYFEADAVAEDLRAGRLENDVCPLGESVRIIGLMDMVRKINGLRYPQDED</sequence>
<dbReference type="GO" id="GO:0047837">
    <property type="term" value="F:D-xylose 1-dehydrogenase (NADP+) activity"/>
    <property type="evidence" value="ECO:0007669"/>
    <property type="project" value="UniProtKB-EC"/>
</dbReference>
<reference evidence="8 9" key="1">
    <citation type="submission" date="2016-03" db="EMBL/GenBank/DDBJ databases">
        <authorList>
            <person name="Ploux O."/>
        </authorList>
    </citation>
    <scope>NUCLEOTIDE SEQUENCE [LARGE SCALE GENOMIC DNA]</scope>
    <source>
        <strain evidence="8 9">UAMH 11012</strain>
    </source>
</reference>
<evidence type="ECO:0000259" key="7">
    <source>
        <dbReference type="Pfam" id="PF22725"/>
    </source>
</evidence>